<feature type="region of interest" description="Disordered" evidence="11">
    <location>
        <begin position="237"/>
        <end position="270"/>
    </location>
</feature>
<feature type="compositionally biased region" description="Acidic residues" evidence="11">
    <location>
        <begin position="105"/>
        <end position="114"/>
    </location>
</feature>
<keyword evidence="9" id="KW-1133">Transmembrane helix</keyword>
<evidence type="ECO:0000256" key="6">
    <source>
        <dbReference type="ARBA" id="ARBA00022741"/>
    </source>
</evidence>
<dbReference type="MEROPS" id="M41.A04"/>
<keyword evidence="14" id="KW-1185">Reference proteome</keyword>
<accession>K8FAF1</accession>
<dbReference type="Gene3D" id="1.20.58.760">
    <property type="entry name" value="Peptidase M41"/>
    <property type="match status" value="1"/>
</dbReference>
<evidence type="ECO:0000256" key="2">
    <source>
        <dbReference type="ARBA" id="ARBA00010044"/>
    </source>
</evidence>
<evidence type="ECO:0000256" key="3">
    <source>
        <dbReference type="ARBA" id="ARBA00010550"/>
    </source>
</evidence>
<dbReference type="InterPro" id="IPR037219">
    <property type="entry name" value="Peptidase_M41-like"/>
</dbReference>
<reference evidence="13 14" key="1">
    <citation type="submission" date="2011-10" db="EMBL/GenBank/DDBJ databases">
        <authorList>
            <person name="Genoscope - CEA"/>
        </authorList>
    </citation>
    <scope>NUCLEOTIDE SEQUENCE [LARGE SCALE GENOMIC DNA]</scope>
    <source>
        <strain evidence="13 14">RCC 1105</strain>
    </source>
</reference>
<proteinExistence type="inferred from homology"/>
<organism evidence="13 14">
    <name type="scientific">Bathycoccus prasinos</name>
    <dbReference type="NCBI Taxonomy" id="41875"/>
    <lineage>
        <taxon>Eukaryota</taxon>
        <taxon>Viridiplantae</taxon>
        <taxon>Chlorophyta</taxon>
        <taxon>Mamiellophyceae</taxon>
        <taxon>Mamiellales</taxon>
        <taxon>Bathycoccaceae</taxon>
        <taxon>Bathycoccus</taxon>
    </lineage>
</organism>
<dbReference type="InterPro" id="IPR027417">
    <property type="entry name" value="P-loop_NTPase"/>
</dbReference>
<dbReference type="STRING" id="41875.K8FAF1"/>
<dbReference type="Pfam" id="PF01434">
    <property type="entry name" value="Peptidase_M41"/>
    <property type="match status" value="1"/>
</dbReference>
<evidence type="ECO:0000256" key="9">
    <source>
        <dbReference type="ARBA" id="ARBA00022989"/>
    </source>
</evidence>
<evidence type="ECO:0000256" key="4">
    <source>
        <dbReference type="ARBA" id="ARBA00022670"/>
    </source>
</evidence>
<evidence type="ECO:0000256" key="11">
    <source>
        <dbReference type="SAM" id="MobiDB-lite"/>
    </source>
</evidence>
<dbReference type="Gene3D" id="1.10.8.60">
    <property type="match status" value="1"/>
</dbReference>
<evidence type="ECO:0000256" key="5">
    <source>
        <dbReference type="ARBA" id="ARBA00022692"/>
    </source>
</evidence>
<dbReference type="GO" id="GO:0005524">
    <property type="term" value="F:ATP binding"/>
    <property type="evidence" value="ECO:0007669"/>
    <property type="project" value="UniProtKB-KW"/>
</dbReference>
<comment type="similarity">
    <text evidence="3">In the N-terminal section; belongs to the AAA ATPase family.</text>
</comment>
<dbReference type="InterPro" id="IPR011546">
    <property type="entry name" value="Pept_M41_FtsH_extracell"/>
</dbReference>
<feature type="region of interest" description="Disordered" evidence="11">
    <location>
        <begin position="30"/>
        <end position="157"/>
    </location>
</feature>
<dbReference type="Pfam" id="PF00004">
    <property type="entry name" value="AAA"/>
    <property type="match status" value="1"/>
</dbReference>
<feature type="compositionally biased region" description="Polar residues" evidence="11">
    <location>
        <begin position="47"/>
        <end position="71"/>
    </location>
</feature>
<gene>
    <name evidence="13" type="ordered locus">Bathy11g01660</name>
</gene>
<dbReference type="GO" id="GO:0004176">
    <property type="term" value="F:ATP-dependent peptidase activity"/>
    <property type="evidence" value="ECO:0007669"/>
    <property type="project" value="InterPro"/>
</dbReference>
<dbReference type="AlphaFoldDB" id="K8FAF1"/>
<evidence type="ECO:0000256" key="8">
    <source>
        <dbReference type="ARBA" id="ARBA00022840"/>
    </source>
</evidence>
<evidence type="ECO:0000259" key="12">
    <source>
        <dbReference type="SMART" id="SM00382"/>
    </source>
</evidence>
<comment type="similarity">
    <text evidence="2">In the C-terminal section; belongs to the peptidase M41 family.</text>
</comment>
<dbReference type="OrthoDB" id="1413014at2759"/>
<evidence type="ECO:0000256" key="10">
    <source>
        <dbReference type="ARBA" id="ARBA00023136"/>
    </source>
</evidence>
<dbReference type="InterPro" id="IPR003593">
    <property type="entry name" value="AAA+_ATPase"/>
</dbReference>
<dbReference type="EMBL" id="FO082268">
    <property type="protein sequence ID" value="CCO18588.1"/>
    <property type="molecule type" value="Genomic_DNA"/>
</dbReference>
<dbReference type="GO" id="GO:0009535">
    <property type="term" value="C:chloroplast thylakoid membrane"/>
    <property type="evidence" value="ECO:0007669"/>
    <property type="project" value="TreeGrafter"/>
</dbReference>
<dbReference type="InterPro" id="IPR000642">
    <property type="entry name" value="Peptidase_M41"/>
</dbReference>
<comment type="subcellular location">
    <subcellularLocation>
        <location evidence="1">Membrane</location>
    </subcellularLocation>
</comment>
<dbReference type="PANTHER" id="PTHR23076">
    <property type="entry name" value="METALLOPROTEASE M41 FTSH"/>
    <property type="match status" value="1"/>
</dbReference>
<dbReference type="GO" id="GO:0004222">
    <property type="term" value="F:metalloendopeptidase activity"/>
    <property type="evidence" value="ECO:0007669"/>
    <property type="project" value="InterPro"/>
</dbReference>
<feature type="domain" description="AAA+ ATPase" evidence="12">
    <location>
        <begin position="423"/>
        <end position="566"/>
    </location>
</feature>
<name>K8FAF1_9CHLO</name>
<dbReference type="SMART" id="SM00382">
    <property type="entry name" value="AAA"/>
    <property type="match status" value="1"/>
</dbReference>
<dbReference type="FunFam" id="1.10.8.60:FF:000001">
    <property type="entry name" value="ATP-dependent zinc metalloprotease FtsH"/>
    <property type="match status" value="1"/>
</dbReference>
<dbReference type="Gene3D" id="3.40.50.300">
    <property type="entry name" value="P-loop containing nucleotide triphosphate hydrolases"/>
    <property type="match status" value="1"/>
</dbReference>
<dbReference type="GO" id="GO:0006508">
    <property type="term" value="P:proteolysis"/>
    <property type="evidence" value="ECO:0007669"/>
    <property type="project" value="UniProtKB-KW"/>
</dbReference>
<dbReference type="Proteomes" id="UP000198341">
    <property type="component" value="Chromosome 11"/>
</dbReference>
<sequence length="912" mass="97453">MLFSLNAIPVGVGLSSVRVFPGERKRAFKATTRSSSSKSRFRAVNDPSGNTSTLHSFSNKNGARSTVNALNATKARGRGSSTHGVSVSGNGVKCCSSKSSSPTSDDGDDEEKEEKEEKADKMEKGSAGNANDAKPNVPLPSPQRMNNGNKNPQPPRSVMLVNRATKIVGTYALVSFLAYAYEAAFGSFAGNPSATNAMKERRARVLQVSYSKFLRDARKNEIGTVTVAGDRLTWKPRKPTVIETGGGSSEGKQQRRGGGEKTTTLSKNDGSKSFEIHYATRKPADAQTPYAQLEKNDVELFSVDADGDKNAFDFPFLVFASIVLFFWLRNFRENSMMMGSGGGMPGGRGGMPGGGMPGGIPGAGRQVGGRSFNGRGRNDPNFTPPPSTTFEDVAGVDEAKEELSEIVDILKNPERYSKLGARPPCGVLLCGSPGTGKTLLARAVAGEAGVPFISVAASEFVELYVGMGASRVRDVFARARAQAPAIVFIDEIDAVAKGRSDGKMRGMGNDEREQTLNQLLTELDGFDADASRLVICIGATNRPDTLDAALRRPGRFDRIVQVDKPDVQGRREILDVHVQTRGLPLENNAQDGKKHLLDEIATMTSGFTGADLENLVNEAALLAGRENKTTVGKEEFEKAVLRTVAGVEKKRSLLGPREKFNVSAHEVGHAIVSQAVGTLLPGSTKPEQISIVARSGGALGFTYTPPNTDEPERKLMFADELRGQIATFMGGRAAEMIACKRVSTGASDDIQRATTLAYKGFAEWGLSASVGPISIPTLSSGGNPEDWSFSDRAKESGHDVEGEVTGLLNAALVVACETLQLNEALLLEASEALAKEERVQGDALRAYLDRAKAPASLAKFLEGKYDIPTREDFRRLNAMPLPEFEVARALSDNGGNNTSSNSSNDTNKVAPR</sequence>
<keyword evidence="8" id="KW-0067">ATP-binding</keyword>
<dbReference type="GeneID" id="19012846"/>
<dbReference type="PANTHER" id="PTHR23076:SF49">
    <property type="entry name" value="ATP-DEPENDENT ZINC METALLOPROTEASE FTSH 7, CHLOROPLASTIC"/>
    <property type="match status" value="1"/>
</dbReference>
<dbReference type="GO" id="GO:0016887">
    <property type="term" value="F:ATP hydrolysis activity"/>
    <property type="evidence" value="ECO:0007669"/>
    <property type="project" value="InterPro"/>
</dbReference>
<dbReference type="RefSeq" id="XP_007510243.1">
    <property type="nucleotide sequence ID" value="XM_007510181.1"/>
</dbReference>
<evidence type="ECO:0000256" key="1">
    <source>
        <dbReference type="ARBA" id="ARBA00004370"/>
    </source>
</evidence>
<evidence type="ECO:0000313" key="13">
    <source>
        <dbReference type="EMBL" id="CCO18588.1"/>
    </source>
</evidence>
<evidence type="ECO:0000256" key="7">
    <source>
        <dbReference type="ARBA" id="ARBA00022801"/>
    </source>
</evidence>
<dbReference type="Pfam" id="PF17862">
    <property type="entry name" value="AAA_lid_3"/>
    <property type="match status" value="1"/>
</dbReference>
<feature type="region of interest" description="Disordered" evidence="11">
    <location>
        <begin position="890"/>
        <end position="912"/>
    </location>
</feature>
<evidence type="ECO:0000313" key="14">
    <source>
        <dbReference type="Proteomes" id="UP000198341"/>
    </source>
</evidence>
<dbReference type="SUPFAM" id="SSF140990">
    <property type="entry name" value="FtsH protease domain-like"/>
    <property type="match status" value="1"/>
</dbReference>
<keyword evidence="4" id="KW-0645">Protease</keyword>
<keyword evidence="5" id="KW-0812">Transmembrane</keyword>
<dbReference type="SUPFAM" id="SSF52540">
    <property type="entry name" value="P-loop containing nucleoside triphosphate hydrolases"/>
    <property type="match status" value="1"/>
</dbReference>
<dbReference type="CDD" id="cd19501">
    <property type="entry name" value="RecA-like_FtsH"/>
    <property type="match status" value="1"/>
</dbReference>
<feature type="compositionally biased region" description="Polar residues" evidence="11">
    <location>
        <begin position="79"/>
        <end position="89"/>
    </location>
</feature>
<keyword evidence="6" id="KW-0547">Nucleotide-binding</keyword>
<dbReference type="Pfam" id="PF06480">
    <property type="entry name" value="FtsH_ext"/>
    <property type="match status" value="1"/>
</dbReference>
<protein>
    <submittedName>
        <fullName evidence="13">ATP-dependent metalloprotease FtsH</fullName>
    </submittedName>
</protein>
<dbReference type="GO" id="GO:0008270">
    <property type="term" value="F:zinc ion binding"/>
    <property type="evidence" value="ECO:0007669"/>
    <property type="project" value="InterPro"/>
</dbReference>
<keyword evidence="7" id="KW-0378">Hydrolase</keyword>
<feature type="compositionally biased region" description="Low complexity" evidence="11">
    <location>
        <begin position="891"/>
        <end position="912"/>
    </location>
</feature>
<dbReference type="InterPro" id="IPR041569">
    <property type="entry name" value="AAA_lid_3"/>
</dbReference>
<keyword evidence="13" id="KW-0482">Metalloprotease</keyword>
<dbReference type="FunFam" id="3.40.50.300:FF:000352">
    <property type="entry name" value="ATP-dependent zinc metalloprotease FTSH 7, chloroplastic"/>
    <property type="match status" value="1"/>
</dbReference>
<dbReference type="InterPro" id="IPR003959">
    <property type="entry name" value="ATPase_AAA_core"/>
</dbReference>
<keyword evidence="10" id="KW-0472">Membrane</keyword>
<dbReference type="KEGG" id="bpg:Bathy11g01660"/>
<feature type="compositionally biased region" description="Basic and acidic residues" evidence="11">
    <location>
        <begin position="115"/>
        <end position="124"/>
    </location>
</feature>
<dbReference type="eggNOG" id="KOG0731">
    <property type="taxonomic scope" value="Eukaryota"/>
</dbReference>